<dbReference type="Pfam" id="PF12804">
    <property type="entry name" value="NTP_transf_3"/>
    <property type="match status" value="1"/>
</dbReference>
<accession>A0ABW1EXC0</accession>
<evidence type="ECO:0000259" key="1">
    <source>
        <dbReference type="Pfam" id="PF12804"/>
    </source>
</evidence>
<dbReference type="InterPro" id="IPR029044">
    <property type="entry name" value="Nucleotide-diphossugar_trans"/>
</dbReference>
<dbReference type="EMBL" id="JBHSOD010000020">
    <property type="protein sequence ID" value="MFC5886756.1"/>
    <property type="molecule type" value="Genomic_DNA"/>
</dbReference>
<feature type="domain" description="MobA-like NTP transferase" evidence="1">
    <location>
        <begin position="8"/>
        <end position="189"/>
    </location>
</feature>
<dbReference type="RefSeq" id="WP_345330645.1">
    <property type="nucleotide sequence ID" value="NZ_BAAAVH010000123.1"/>
</dbReference>
<dbReference type="Proteomes" id="UP001596067">
    <property type="component" value="Unassembled WGS sequence"/>
</dbReference>
<keyword evidence="2" id="KW-0808">Transferase</keyword>
<dbReference type="GO" id="GO:0016740">
    <property type="term" value="F:transferase activity"/>
    <property type="evidence" value="ECO:0007669"/>
    <property type="project" value="UniProtKB-KW"/>
</dbReference>
<gene>
    <name evidence="2" type="ORF">ACFP0N_17460</name>
</gene>
<organism evidence="2 3">
    <name type="scientific">Kitasatospora aburaviensis</name>
    <dbReference type="NCBI Taxonomy" id="67265"/>
    <lineage>
        <taxon>Bacteria</taxon>
        <taxon>Bacillati</taxon>
        <taxon>Actinomycetota</taxon>
        <taxon>Actinomycetes</taxon>
        <taxon>Kitasatosporales</taxon>
        <taxon>Streptomycetaceae</taxon>
        <taxon>Kitasatospora</taxon>
    </lineage>
</organism>
<evidence type="ECO:0000313" key="2">
    <source>
        <dbReference type="EMBL" id="MFC5886756.1"/>
    </source>
</evidence>
<reference evidence="3" key="1">
    <citation type="journal article" date="2019" name="Int. J. Syst. Evol. Microbiol.">
        <title>The Global Catalogue of Microorganisms (GCM) 10K type strain sequencing project: providing services to taxonomists for standard genome sequencing and annotation.</title>
        <authorList>
            <consortium name="The Broad Institute Genomics Platform"/>
            <consortium name="The Broad Institute Genome Sequencing Center for Infectious Disease"/>
            <person name="Wu L."/>
            <person name="Ma J."/>
        </authorList>
    </citation>
    <scope>NUCLEOTIDE SEQUENCE [LARGE SCALE GENOMIC DNA]</scope>
    <source>
        <strain evidence="3">CGMCC 4.1469</strain>
    </source>
</reference>
<dbReference type="SUPFAM" id="SSF53448">
    <property type="entry name" value="Nucleotide-diphospho-sugar transferases"/>
    <property type="match status" value="1"/>
</dbReference>
<sequence length="274" mass="28854">MKSHTAEVVIAAGGLGTRVAGWARMLPKEFRPVGGQPGLCHILEEAAASGAQRAVVVHHPYYAPFYDWNRHVTSPGSHDRYRQAAGQPTGPRPAVEELAVDFIPQRGRYADITSALNGSAHLRTGTVSLLFADNVDPSHTALARLLDATDPDHPAFLAAPFSISGAQSHGVVICSGSGTVRTMAGLVEKPGAQQAARLADEHGADNLRLLQGRGRITPDLLHHLAATSRHASTHIEPKLALALAAYARRRPVQIVTSSAAMVDLGAPEPDAAAA</sequence>
<name>A0ABW1EXC0_9ACTN</name>
<protein>
    <submittedName>
        <fullName evidence="2">NTP transferase domain-containing protein</fullName>
    </submittedName>
</protein>
<evidence type="ECO:0000313" key="3">
    <source>
        <dbReference type="Proteomes" id="UP001596067"/>
    </source>
</evidence>
<dbReference type="Gene3D" id="3.90.550.10">
    <property type="entry name" value="Spore Coat Polysaccharide Biosynthesis Protein SpsA, Chain A"/>
    <property type="match status" value="1"/>
</dbReference>
<proteinExistence type="predicted"/>
<comment type="caution">
    <text evidence="2">The sequence shown here is derived from an EMBL/GenBank/DDBJ whole genome shotgun (WGS) entry which is preliminary data.</text>
</comment>
<keyword evidence="3" id="KW-1185">Reference proteome</keyword>
<dbReference type="InterPro" id="IPR025877">
    <property type="entry name" value="MobA-like_NTP_Trfase"/>
</dbReference>